<dbReference type="Gene3D" id="3.30.70.1550">
    <property type="entry name" value="Archaeal tRNA CCA-adding enzyme catalytic domain"/>
    <property type="match status" value="1"/>
</dbReference>
<evidence type="ECO:0000256" key="2">
    <source>
        <dbReference type="ARBA" id="ARBA00022694"/>
    </source>
</evidence>
<evidence type="ECO:0000259" key="14">
    <source>
        <dbReference type="Pfam" id="PF21133"/>
    </source>
</evidence>
<dbReference type="InterPro" id="IPR042090">
    <property type="entry name" value="CCA_tRNA_nucleotrans_2"/>
</dbReference>
<evidence type="ECO:0000313" key="15">
    <source>
        <dbReference type="EMBL" id="SPC34912.1"/>
    </source>
</evidence>
<keyword evidence="2 10" id="KW-0819">tRNA processing</keyword>
<dbReference type="Gene3D" id="3.30.460.10">
    <property type="entry name" value="Beta Polymerase, domain 2"/>
    <property type="match status" value="1"/>
</dbReference>
<evidence type="ECO:0000256" key="11">
    <source>
        <dbReference type="SAM" id="MobiDB-lite"/>
    </source>
</evidence>
<protein>
    <recommendedName>
        <fullName evidence="10">CCA-adding enzyme</fullName>
        <ecNumber evidence="10">2.7.7.72</ecNumber>
    </recommendedName>
    <alternativeName>
        <fullName evidence="10">CCA tRNA nucleotidyltransferase</fullName>
    </alternativeName>
    <alternativeName>
        <fullName evidence="10">tRNA CCA-pyrophosphorylase</fullName>
    </alternativeName>
    <alternativeName>
        <fullName evidence="10">tRNA adenylyl-/cytidylyl- transferase</fullName>
    </alternativeName>
    <alternativeName>
        <fullName evidence="10">tRNA nucleotidyltransferase</fullName>
    </alternativeName>
    <alternativeName>
        <fullName evidence="10">tRNA-NT</fullName>
    </alternativeName>
</protein>
<comment type="similarity">
    <text evidence="10">Belongs to the tRNA nucleotidyltransferase/poly(A) polymerase family. Archaeal CCA-adding enzyme subfamily.</text>
</comment>
<evidence type="ECO:0000256" key="3">
    <source>
        <dbReference type="ARBA" id="ARBA00022695"/>
    </source>
</evidence>
<feature type="binding site" evidence="10">
    <location>
        <position position="59"/>
    </location>
    <ligand>
        <name>CTP</name>
        <dbReference type="ChEBI" id="CHEBI:37563"/>
    </ligand>
</feature>
<dbReference type="Pfam" id="PF21133">
    <property type="entry name" value="CAA_C"/>
    <property type="match status" value="1"/>
</dbReference>
<comment type="cofactor">
    <cofactor evidence="10">
        <name>Mg(2+)</name>
        <dbReference type="ChEBI" id="CHEBI:18420"/>
    </cofactor>
</comment>
<keyword evidence="16" id="KW-1185">Reference proteome</keyword>
<evidence type="ECO:0000313" key="16">
    <source>
        <dbReference type="Proteomes" id="UP000236248"/>
    </source>
</evidence>
<feature type="binding site" evidence="10">
    <location>
        <position position="143"/>
    </location>
    <ligand>
        <name>ATP</name>
        <dbReference type="ChEBI" id="CHEBI:30616"/>
    </ligand>
</feature>
<evidence type="ECO:0000256" key="1">
    <source>
        <dbReference type="ARBA" id="ARBA00022679"/>
    </source>
</evidence>
<feature type="binding site" evidence="10">
    <location>
        <position position="172"/>
    </location>
    <ligand>
        <name>CTP</name>
        <dbReference type="ChEBI" id="CHEBI:37563"/>
    </ligand>
</feature>
<comment type="catalytic activity">
    <reaction evidence="10">
        <text>a tRNA precursor + 2 CTP + ATP = a tRNA with a 3' CCA end + 3 diphosphate</text>
        <dbReference type="Rhea" id="RHEA:14433"/>
        <dbReference type="Rhea" id="RHEA-COMP:10465"/>
        <dbReference type="Rhea" id="RHEA-COMP:10468"/>
        <dbReference type="ChEBI" id="CHEBI:30616"/>
        <dbReference type="ChEBI" id="CHEBI:33019"/>
        <dbReference type="ChEBI" id="CHEBI:37563"/>
        <dbReference type="ChEBI" id="CHEBI:74896"/>
        <dbReference type="ChEBI" id="CHEBI:83071"/>
        <dbReference type="EC" id="2.7.7.72"/>
    </reaction>
</comment>
<dbReference type="CDD" id="cd05400">
    <property type="entry name" value="NT_2-5OAS_ClassI-CCAase"/>
    <property type="match status" value="1"/>
</dbReference>
<dbReference type="GO" id="GO:0160016">
    <property type="term" value="F:CCACCA tRNA nucleotidyltransferase activity"/>
    <property type="evidence" value="ECO:0007669"/>
    <property type="project" value="RHEA"/>
</dbReference>
<keyword evidence="7 10" id="KW-0067">ATP-binding</keyword>
<dbReference type="InterPro" id="IPR048833">
    <property type="entry name" value="CAA_C"/>
</dbReference>
<comment type="function">
    <text evidence="10">Catalyzes the addition and repair of the essential 3'-terminal CCA sequence in tRNAs without using a nucleic acid template. Adds these three nucleotides in the order of C, C, and A to the tRNA nucleotide-73, using CTP and ATP as substrates and producing inorganic pyrophosphate. tRNA 3'-terminal CCA addition is required both for tRNA processing and repair. Also involved in tRNA surveillance by mediating tandem CCA addition to generate a CCACCA at the 3' terminus of unstable tRNAs. While stable tRNAs receive only 3'-terminal CCA, unstable tRNAs are marked with CCACCA and rapidly degraded.</text>
</comment>
<dbReference type="GeneID" id="41595728"/>
<feature type="binding site" evidence="10">
    <location>
        <position position="143"/>
    </location>
    <ligand>
        <name>CTP</name>
        <dbReference type="ChEBI" id="CHEBI:37563"/>
    </ligand>
</feature>
<dbReference type="Proteomes" id="UP000236248">
    <property type="component" value="Chromosome NCAV"/>
</dbReference>
<feature type="binding site" evidence="10">
    <location>
        <position position="163"/>
    </location>
    <ligand>
        <name>ATP</name>
        <dbReference type="ChEBI" id="CHEBI:30616"/>
    </ligand>
</feature>
<proteinExistence type="inferred from homology"/>
<dbReference type="GO" id="GO:0000049">
    <property type="term" value="F:tRNA binding"/>
    <property type="evidence" value="ECO:0007669"/>
    <property type="project" value="UniProtKB-UniRule"/>
</dbReference>
<dbReference type="GO" id="GO:0005524">
    <property type="term" value="F:ATP binding"/>
    <property type="evidence" value="ECO:0007669"/>
    <property type="project" value="UniProtKB-UniRule"/>
</dbReference>
<dbReference type="SUPFAM" id="SSF55003">
    <property type="entry name" value="PAP/Archaeal CCA-adding enzyme, C-terminal domain"/>
    <property type="match status" value="1"/>
</dbReference>
<dbReference type="GO" id="GO:0000287">
    <property type="term" value="F:magnesium ion binding"/>
    <property type="evidence" value="ECO:0007669"/>
    <property type="project" value="UniProtKB-UniRule"/>
</dbReference>
<comment type="miscellaneous">
    <text evidence="10">A single active site specifically recognizes both ATP and CTP and is responsible for their addition.</text>
</comment>
<evidence type="ECO:0000256" key="9">
    <source>
        <dbReference type="ARBA" id="ARBA00022884"/>
    </source>
</evidence>
<feature type="binding site" evidence="10">
    <location>
        <position position="56"/>
    </location>
    <ligand>
        <name>CTP</name>
        <dbReference type="ChEBI" id="CHEBI:37563"/>
    </ligand>
</feature>
<evidence type="ECO:0000256" key="4">
    <source>
        <dbReference type="ARBA" id="ARBA00022723"/>
    </source>
</evidence>
<feature type="domain" description="Polymerase nucleotidyl transferase" evidence="12">
    <location>
        <begin position="47"/>
        <end position="132"/>
    </location>
</feature>
<dbReference type="GO" id="GO:0042245">
    <property type="term" value="P:RNA repair"/>
    <property type="evidence" value="ECO:0007669"/>
    <property type="project" value="UniProtKB-KW"/>
</dbReference>
<evidence type="ECO:0000259" key="12">
    <source>
        <dbReference type="Pfam" id="PF01909"/>
    </source>
</evidence>
<dbReference type="Pfam" id="PF09249">
    <property type="entry name" value="tRNA_NucTransf2"/>
    <property type="match status" value="1"/>
</dbReference>
<dbReference type="Gene3D" id="3.30.70.590">
    <property type="entry name" value="Poly(A) polymerase predicted RNA binding domain"/>
    <property type="match status" value="1"/>
</dbReference>
<sequence length="506" mass="56814">MSASELDGVIREAYRLVEPSIDDRRRIGYIADTYSKRVKDIAVGYREVSGVVLVGSYAKDTWLAESVDIDIFLKIRPDVDEERFEAVAMDVGLRALHDINPYLRYAQHPYVEAIMDGVRINVVPCYDVEIGRWKSAADRSPYHTEYMLKALDDEKRREVRLLKRFMKVIGVYGAEIAVQGFSGYVCEVLILKYGSFLNALKGASRWREKEVIAIDSAMHRGEYGIGGSSNRGSSNSDGSSSKSRSVHARAVTSVQMGNSPIIILDPVDTSRNLGLAISYESVGRFILSARNFLRRPSINYFTYTTADDHARMIDHSKVGNIIIVHFKHSPRSEDIIWGQLKSSASAIAKQLSINNFKVLRYACYTDGSNAFISFMLESPTIPRIVLKYGPKVFDANNAEKFISKNRGMLLWISNEDGRLLALAERRFHDARQLIDNIMSNLEGSGISKGLMDDIRSNGFKIYAGDEVEMLIKSSNSSKDDVVVVASVVKKIVEYMLVNDRFAFAEE</sequence>
<dbReference type="RefSeq" id="WP_103286524.1">
    <property type="nucleotide sequence ID" value="NZ_LT981265.1"/>
</dbReference>
<name>A0A2K5ATD5_9ARCH</name>
<dbReference type="KEGG" id="ncv:NCAV_1749"/>
<dbReference type="Pfam" id="PF01909">
    <property type="entry name" value="NTP_transf_2"/>
    <property type="match status" value="1"/>
</dbReference>
<gene>
    <name evidence="10 15" type="primary">cca</name>
    <name evidence="15" type="ORF">NCAV_1749</name>
</gene>
<feature type="compositionally biased region" description="Low complexity" evidence="11">
    <location>
        <begin position="230"/>
        <end position="243"/>
    </location>
</feature>
<dbReference type="GO" id="GO:0004810">
    <property type="term" value="F:CCA tRNA nucleotidyltransferase activity"/>
    <property type="evidence" value="ECO:0007669"/>
    <property type="project" value="UniProtKB-UniRule"/>
</dbReference>
<keyword evidence="6 10" id="KW-0692">RNA repair</keyword>
<feature type="domain" description="tRNA nucleotidyltransferase substrate binding" evidence="13">
    <location>
        <begin position="158"/>
        <end position="302"/>
    </location>
</feature>
<dbReference type="InterPro" id="IPR011068">
    <property type="entry name" value="NuclTrfase_I-like_C"/>
</dbReference>
<feature type="binding site" evidence="10">
    <location>
        <position position="163"/>
    </location>
    <ligand>
        <name>CTP</name>
        <dbReference type="ChEBI" id="CHEBI:37563"/>
    </ligand>
</feature>
<comment type="caution">
    <text evidence="10">Lacks conserved residue(s) required for the propagation of feature annotation.</text>
</comment>
<dbReference type="SUPFAM" id="SSF81631">
    <property type="entry name" value="PAP/OAS1 substrate-binding domain"/>
    <property type="match status" value="1"/>
</dbReference>
<feature type="binding site" evidence="10">
    <location>
        <position position="172"/>
    </location>
    <ligand>
        <name>ATP</name>
        <dbReference type="ChEBI" id="CHEBI:30616"/>
    </ligand>
</feature>
<comment type="catalytic activity">
    <reaction evidence="10">
        <text>a tRNA with a 3' CCA end + 2 CTP + ATP = a tRNA with a 3' CCACCA end + 3 diphosphate</text>
        <dbReference type="Rhea" id="RHEA:76235"/>
        <dbReference type="Rhea" id="RHEA-COMP:10468"/>
        <dbReference type="Rhea" id="RHEA-COMP:18655"/>
        <dbReference type="ChEBI" id="CHEBI:30616"/>
        <dbReference type="ChEBI" id="CHEBI:33019"/>
        <dbReference type="ChEBI" id="CHEBI:37563"/>
        <dbReference type="ChEBI" id="CHEBI:83071"/>
        <dbReference type="ChEBI" id="CHEBI:195187"/>
    </reaction>
</comment>
<feature type="binding site" evidence="10">
    <location>
        <position position="70"/>
    </location>
    <ligand>
        <name>Mg(2+)</name>
        <dbReference type="ChEBI" id="CHEBI:18420"/>
    </ligand>
</feature>
<accession>A0A2K5ATD5</accession>
<dbReference type="SUPFAM" id="SSF81301">
    <property type="entry name" value="Nucleotidyltransferase"/>
    <property type="match status" value="1"/>
</dbReference>
<feature type="binding site" evidence="10">
    <location>
        <position position="56"/>
    </location>
    <ligand>
        <name>ATP</name>
        <dbReference type="ChEBI" id="CHEBI:30616"/>
    </ligand>
</feature>
<dbReference type="InterPro" id="IPR006116">
    <property type="entry name" value="NT_2-5OAS_ClassI-CCAase"/>
</dbReference>
<dbReference type="GO" id="GO:0001680">
    <property type="term" value="P:tRNA 3'-terminal CCA addition"/>
    <property type="evidence" value="ECO:0007669"/>
    <property type="project" value="UniProtKB-UniRule"/>
</dbReference>
<evidence type="ECO:0000259" key="13">
    <source>
        <dbReference type="Pfam" id="PF09249"/>
    </source>
</evidence>
<feature type="binding site" evidence="10">
    <location>
        <position position="68"/>
    </location>
    <ligand>
        <name>Mg(2+)</name>
        <dbReference type="ChEBI" id="CHEBI:18420"/>
    </ligand>
</feature>
<feature type="region of interest" description="Disordered" evidence="11">
    <location>
        <begin position="225"/>
        <end position="245"/>
    </location>
</feature>
<organism evidence="15 16">
    <name type="scientific">Candidatus Nitrosocaldus cavascurensis</name>
    <dbReference type="NCBI Taxonomy" id="2058097"/>
    <lineage>
        <taxon>Archaea</taxon>
        <taxon>Nitrososphaerota</taxon>
        <taxon>Nitrososphaeria</taxon>
        <taxon>Candidatus Nitrosocaldales</taxon>
        <taxon>Candidatus Nitrosocaldaceae</taxon>
        <taxon>Candidatus Nitrosocaldus</taxon>
    </lineage>
</organism>
<keyword evidence="5 10" id="KW-0547">Nucleotide-binding</keyword>
<dbReference type="EMBL" id="LT981265">
    <property type="protein sequence ID" value="SPC34912.1"/>
    <property type="molecule type" value="Genomic_DNA"/>
</dbReference>
<dbReference type="AlphaFoldDB" id="A0A2K5ATD5"/>
<evidence type="ECO:0000256" key="8">
    <source>
        <dbReference type="ARBA" id="ARBA00022842"/>
    </source>
</evidence>
<keyword evidence="8 10" id="KW-0460">Magnesium</keyword>
<keyword evidence="9 10" id="KW-0694">RNA-binding</keyword>
<feature type="domain" description="CCA-adding enzyme C-terminal" evidence="14">
    <location>
        <begin position="321"/>
        <end position="463"/>
    </location>
</feature>
<evidence type="ECO:0000256" key="5">
    <source>
        <dbReference type="ARBA" id="ARBA00022741"/>
    </source>
</evidence>
<dbReference type="InterPro" id="IPR002934">
    <property type="entry name" value="Polymerase_NTP_transf_dom"/>
</dbReference>
<dbReference type="PANTHER" id="PTHR39643:SF1">
    <property type="entry name" value="CCA-ADDING ENZYME"/>
    <property type="match status" value="1"/>
</dbReference>
<dbReference type="EC" id="2.7.7.72" evidence="10"/>
<evidence type="ECO:0000256" key="10">
    <source>
        <dbReference type="HAMAP-Rule" id="MF_01264"/>
    </source>
</evidence>
<dbReference type="NCBIfam" id="TIGR03671">
    <property type="entry name" value="cca_archaeal"/>
    <property type="match status" value="1"/>
</dbReference>
<dbReference type="InterPro" id="IPR043519">
    <property type="entry name" value="NT_sf"/>
</dbReference>
<feature type="binding site" evidence="10">
    <location>
        <position position="59"/>
    </location>
    <ligand>
        <name>ATP</name>
        <dbReference type="ChEBI" id="CHEBI:30616"/>
    </ligand>
</feature>
<dbReference type="InterPro" id="IPR008229">
    <property type="entry name" value="CCA-adding_arc"/>
</dbReference>
<keyword evidence="3 10" id="KW-0548">Nucleotidyltransferase</keyword>
<keyword evidence="4 10" id="KW-0479">Metal-binding</keyword>
<evidence type="ECO:0000256" key="7">
    <source>
        <dbReference type="ARBA" id="ARBA00022840"/>
    </source>
</evidence>
<evidence type="ECO:0000256" key="6">
    <source>
        <dbReference type="ARBA" id="ARBA00022800"/>
    </source>
</evidence>
<dbReference type="HAMAP" id="MF_01264">
    <property type="entry name" value="CCA_arch"/>
    <property type="match status" value="1"/>
</dbReference>
<dbReference type="InterPro" id="IPR015329">
    <property type="entry name" value="tRNA_NucTransf2"/>
</dbReference>
<reference evidence="16" key="1">
    <citation type="submission" date="2018-01" db="EMBL/GenBank/DDBJ databases">
        <authorList>
            <person name="Kerou L M."/>
        </authorList>
    </citation>
    <scope>NUCLEOTIDE SEQUENCE [LARGE SCALE GENOMIC DNA]</scope>
    <source>
        <strain evidence="16">SCU2</strain>
    </source>
</reference>
<keyword evidence="1 10" id="KW-0808">Transferase</keyword>
<dbReference type="PIRSF" id="PIRSF005335">
    <property type="entry name" value="CCA_arch"/>
    <property type="match status" value="1"/>
</dbReference>
<comment type="subunit">
    <text evidence="10">Homodimer.</text>
</comment>
<dbReference type="PANTHER" id="PTHR39643">
    <property type="entry name" value="CCA-ADDING ENZYME"/>
    <property type="match status" value="1"/>
</dbReference>
<dbReference type="Gene3D" id="1.10.1410.30">
    <property type="entry name" value="CCA tRNA nucleotidyltransferase, domain 2"/>
    <property type="match status" value="1"/>
</dbReference>